<evidence type="ECO:0000313" key="3">
    <source>
        <dbReference type="Proteomes" id="UP000007721"/>
    </source>
</evidence>
<proteinExistence type="predicted"/>
<dbReference type="Proteomes" id="UP000007721">
    <property type="component" value="Chromosome"/>
</dbReference>
<dbReference type="OrthoDB" id="9804333at2"/>
<dbReference type="InterPro" id="IPR016195">
    <property type="entry name" value="Pol/histidinol_Pase-like"/>
</dbReference>
<dbReference type="eggNOG" id="COG0613">
    <property type="taxonomic scope" value="Bacteria"/>
</dbReference>
<dbReference type="InterPro" id="IPR004013">
    <property type="entry name" value="PHP_dom"/>
</dbReference>
<dbReference type="GO" id="GO:0035312">
    <property type="term" value="F:5'-3' DNA exonuclease activity"/>
    <property type="evidence" value="ECO:0007669"/>
    <property type="project" value="TreeGrafter"/>
</dbReference>
<dbReference type="STRING" id="316067.Geob_2392"/>
<feature type="domain" description="Polymerase/histidinol phosphatase N-terminal" evidence="1">
    <location>
        <begin position="2"/>
        <end position="67"/>
    </location>
</feature>
<dbReference type="InterPro" id="IPR052018">
    <property type="entry name" value="PHP_domain"/>
</dbReference>
<dbReference type="Gene3D" id="1.10.150.650">
    <property type="match status" value="1"/>
</dbReference>
<dbReference type="Pfam" id="PF02811">
    <property type="entry name" value="PHP"/>
    <property type="match status" value="1"/>
</dbReference>
<dbReference type="PANTHER" id="PTHR42924">
    <property type="entry name" value="EXONUCLEASE"/>
    <property type="match status" value="1"/>
</dbReference>
<evidence type="ECO:0000313" key="2">
    <source>
        <dbReference type="EMBL" id="ACM20746.1"/>
    </source>
</evidence>
<dbReference type="SUPFAM" id="SSF89550">
    <property type="entry name" value="PHP domain-like"/>
    <property type="match status" value="1"/>
</dbReference>
<dbReference type="HOGENOM" id="CLU_067347_1_0_7"/>
<dbReference type="KEGG" id="geo:Geob_2392"/>
<dbReference type="RefSeq" id="WP_012647475.1">
    <property type="nucleotide sequence ID" value="NC_011979.1"/>
</dbReference>
<name>B9LZJ3_GEODF</name>
<evidence type="ECO:0000259" key="1">
    <source>
        <dbReference type="SMART" id="SM00481"/>
    </source>
</evidence>
<dbReference type="CDD" id="cd07438">
    <property type="entry name" value="PHP_HisPPase_AMP"/>
    <property type="match status" value="1"/>
</dbReference>
<keyword evidence="3" id="KW-1185">Reference proteome</keyword>
<dbReference type="GO" id="GO:0004534">
    <property type="term" value="F:5'-3' RNA exonuclease activity"/>
    <property type="evidence" value="ECO:0007669"/>
    <property type="project" value="TreeGrafter"/>
</dbReference>
<dbReference type="SMART" id="SM00481">
    <property type="entry name" value="POLIIIAc"/>
    <property type="match status" value="1"/>
</dbReference>
<protein>
    <submittedName>
        <fullName evidence="2">Metal-dependent phosphoesterase, PHP family</fullName>
    </submittedName>
</protein>
<dbReference type="AlphaFoldDB" id="B9LZJ3"/>
<dbReference type="EMBL" id="CP001390">
    <property type="protein sequence ID" value="ACM20746.1"/>
    <property type="molecule type" value="Genomic_DNA"/>
</dbReference>
<dbReference type="InterPro" id="IPR003141">
    <property type="entry name" value="Pol/His_phosphatase_N"/>
</dbReference>
<accession>B9LZJ3</accession>
<gene>
    <name evidence="2" type="ordered locus">Geob_2392</name>
</gene>
<organism evidence="2 3">
    <name type="scientific">Geotalea daltonii (strain DSM 22248 / JCM 15807 / FRC-32)</name>
    <name type="common">Geobacter daltonii</name>
    <dbReference type="NCBI Taxonomy" id="316067"/>
    <lineage>
        <taxon>Bacteria</taxon>
        <taxon>Pseudomonadati</taxon>
        <taxon>Thermodesulfobacteriota</taxon>
        <taxon>Desulfuromonadia</taxon>
        <taxon>Geobacterales</taxon>
        <taxon>Geobacteraceae</taxon>
        <taxon>Geotalea</taxon>
    </lineage>
</organism>
<dbReference type="PANTHER" id="PTHR42924:SF3">
    <property type="entry name" value="POLYMERASE_HISTIDINOL PHOSPHATASE N-TERMINAL DOMAIN-CONTAINING PROTEIN"/>
    <property type="match status" value="1"/>
</dbReference>
<reference evidence="2 3" key="1">
    <citation type="submission" date="2009-01" db="EMBL/GenBank/DDBJ databases">
        <title>Complete sequence of Geobacter sp. FRC-32.</title>
        <authorList>
            <consortium name="US DOE Joint Genome Institute"/>
            <person name="Lucas S."/>
            <person name="Copeland A."/>
            <person name="Lapidus A."/>
            <person name="Glavina del Rio T."/>
            <person name="Dalin E."/>
            <person name="Tice H."/>
            <person name="Bruce D."/>
            <person name="Goodwin L."/>
            <person name="Pitluck S."/>
            <person name="Saunders E."/>
            <person name="Brettin T."/>
            <person name="Detter J.C."/>
            <person name="Han C."/>
            <person name="Larimer F."/>
            <person name="Land M."/>
            <person name="Hauser L."/>
            <person name="Kyrpides N."/>
            <person name="Ovchinnikova G."/>
            <person name="Kostka J."/>
            <person name="Richardson P."/>
        </authorList>
    </citation>
    <scope>NUCLEOTIDE SEQUENCE [LARGE SCALE GENOMIC DNA]</scope>
    <source>
        <strain evidence="3">DSM 22248 / JCM 15807 / FRC-32</strain>
    </source>
</reference>
<dbReference type="Gene3D" id="3.20.20.140">
    <property type="entry name" value="Metal-dependent hydrolases"/>
    <property type="match status" value="1"/>
</dbReference>
<sequence>MIDLHIHSTYSDGIYKPAELVAMAAAKGLKTIALADHDTVAGIDEALEAGQSRNVEVIPAVELSVQFDTYQDVHLLGYLIDHRDRIFLDKLAEFRTIRDQRGQAIIANINVKLQHEKKEAITYDEAVNFADGAFGRPHIARVLVNRGYAKDMQDAFERYLIPCDEPKRYFPMDEALAEIRRLGGIAVLAHPTSISEERKVLATVIGKLAGKGLQGVEVYNNMCNADESAFLARLAEDLGLAATGGSDFHGIEGGIEMGSGRGQLAIPHTLATALKNMHHL</sequence>